<evidence type="ECO:0000256" key="6">
    <source>
        <dbReference type="SAM" id="MobiDB-lite"/>
    </source>
</evidence>
<dbReference type="CDD" id="cd20704">
    <property type="entry name" value="Orc3"/>
    <property type="match status" value="1"/>
</dbReference>
<feature type="compositionally biased region" description="Acidic residues" evidence="6">
    <location>
        <begin position="706"/>
        <end position="731"/>
    </location>
</feature>
<feature type="region of interest" description="Disordered" evidence="6">
    <location>
        <begin position="898"/>
        <end position="939"/>
    </location>
</feature>
<feature type="compositionally biased region" description="Acidic residues" evidence="6">
    <location>
        <begin position="898"/>
        <end position="909"/>
    </location>
</feature>
<dbReference type="InterPro" id="IPR045667">
    <property type="entry name" value="ORC3_N"/>
</dbReference>
<evidence type="ECO:0000313" key="9">
    <source>
        <dbReference type="Proteomes" id="UP000703661"/>
    </source>
</evidence>
<evidence type="ECO:0000256" key="5">
    <source>
        <dbReference type="ARBA" id="ARBA00023242"/>
    </source>
</evidence>
<feature type="domain" description="BTB" evidence="7">
    <location>
        <begin position="190"/>
        <end position="259"/>
    </location>
</feature>
<gene>
    <name evidence="8" type="ORF">BGZ80_001889</name>
</gene>
<dbReference type="Gene3D" id="3.30.710.10">
    <property type="entry name" value="Potassium Channel Kv1.1, Chain A"/>
    <property type="match status" value="1"/>
</dbReference>
<organism evidence="8 9">
    <name type="scientific">Entomortierella chlamydospora</name>
    <dbReference type="NCBI Taxonomy" id="101097"/>
    <lineage>
        <taxon>Eukaryota</taxon>
        <taxon>Fungi</taxon>
        <taxon>Fungi incertae sedis</taxon>
        <taxon>Mucoromycota</taxon>
        <taxon>Mortierellomycotina</taxon>
        <taxon>Mortierellomycetes</taxon>
        <taxon>Mortierellales</taxon>
        <taxon>Mortierellaceae</taxon>
        <taxon>Entomortierella</taxon>
    </lineage>
</organism>
<dbReference type="GO" id="GO:0003688">
    <property type="term" value="F:DNA replication origin binding"/>
    <property type="evidence" value="ECO:0007669"/>
    <property type="project" value="TreeGrafter"/>
</dbReference>
<comment type="similarity">
    <text evidence="2">Belongs to the ORC3 family.</text>
</comment>
<dbReference type="PROSITE" id="PS50097">
    <property type="entry name" value="BTB"/>
    <property type="match status" value="1"/>
</dbReference>
<keyword evidence="3" id="KW-0235">DNA replication</keyword>
<dbReference type="Pfam" id="PF07034">
    <property type="entry name" value="ORC3_N"/>
    <property type="match status" value="1"/>
</dbReference>
<name>A0A9P6MQ77_9FUNG</name>
<protein>
    <recommendedName>
        <fullName evidence="7">BTB domain-containing protein</fullName>
    </recommendedName>
</protein>
<evidence type="ECO:0000256" key="3">
    <source>
        <dbReference type="ARBA" id="ARBA00022705"/>
    </source>
</evidence>
<dbReference type="PANTHER" id="PTHR12748">
    <property type="entry name" value="ORIGIN RECOGNITION COMPLEX SUBUNIT 3"/>
    <property type="match status" value="1"/>
</dbReference>
<sequence>MTLSLPMGFRLSVTQLQPQCFDCNAASTPRNATELKSVDGLAPQVVELYLLLPRLTHSALFADIIKDVRAAHFAEIYEDGYMLHMSKAVNGQDILDSGIIYADDVLSPWCRTFEVILTCEPLHLLVSKSYLDLEKVRTLKQPFGRMLLVKFLQDVVRSTDVSYVATKSPDASLRDSPMACPTMPFVPNQASLTVVSTHGSPGVHAHCAIMKQWPVFANLLQKQKRLWDEPTVQVLLDIDPNVMQLIINFIYLGQIEGPGYVGIVDWRQIYQTSRRFQVNHLADLALDKMCREMLPENILPTLFQWGYQHPDFDKKLLELAFANREKLLAPGNSSFNQNLFRLDGFQQLKDVDEPWEATEIRHTLFNKEWGLMSSRIESVMLNMNTIALSAIYDFVDSAYTVKATRALMPFQELPTGLIFAGINVPDHDLLFQQIARTISSSTAPTMEPTSSVTSQSGTNAMSSQPGNGNNHVIILQSKDCVNLKTAMKSMIDQFVGLAIEGAINPLEAGLKLPAYDMIVLERWYQSLCDLRENDPDMRTPTLVVIIQDFESFDQDVLQDLITICSNYLDRIPFPILRYVESKVDNDPQVAEMLLLDDEFLTLQIPDMSRFSISVLKKSKRALYFMALEGTLTNSSNITFLLSLVRKMDSNSMMVFIEDCLQFFNDLPQYTSKSKQLEDTINRDLLTLQSIRDRMIALLEVVSDDSAASEDEAEGTDQAEQNDENGDEDEALEEVVQVPVPDRWTKSNTKTPTTLKKRKLVSVKANMMDGRQTKIAKKTRETVRIPKGALGTYTVLVTEIDQFFEKLFNVAALAFLPQPRASIQTALGQPELYLNCDCCHPPSGAEGASTSRAEMVLPTQHDVCILYKLYVECGRLINMYDWFTAFGMILERGVGVEGDGGDDGNGDEGADSSGRAKKRAKVQPKKATKKKSEESVKKEGLDQKEVQARFISGVAELQFMGFIKPTNRKTDHVQRLTWGSI</sequence>
<dbReference type="EMBL" id="JAAAID010001446">
    <property type="protein sequence ID" value="KAG0009974.1"/>
    <property type="molecule type" value="Genomic_DNA"/>
</dbReference>
<evidence type="ECO:0000259" key="7">
    <source>
        <dbReference type="PROSITE" id="PS50097"/>
    </source>
</evidence>
<dbReference type="GO" id="GO:0005656">
    <property type="term" value="C:nuclear pre-replicative complex"/>
    <property type="evidence" value="ECO:0007669"/>
    <property type="project" value="TreeGrafter"/>
</dbReference>
<dbReference type="InterPro" id="IPR000210">
    <property type="entry name" value="BTB/POZ_dom"/>
</dbReference>
<evidence type="ECO:0000256" key="2">
    <source>
        <dbReference type="ARBA" id="ARBA00010977"/>
    </source>
</evidence>
<dbReference type="SUPFAM" id="SSF54695">
    <property type="entry name" value="POZ domain"/>
    <property type="match status" value="1"/>
</dbReference>
<accession>A0A9P6MQ77</accession>
<keyword evidence="5" id="KW-0539">Nucleus</keyword>
<evidence type="ECO:0000313" key="8">
    <source>
        <dbReference type="EMBL" id="KAG0009974.1"/>
    </source>
</evidence>
<proteinExistence type="inferred from homology"/>
<comment type="caution">
    <text evidence="8">The sequence shown here is derived from an EMBL/GenBank/DDBJ whole genome shotgun (WGS) entry which is preliminary data.</text>
</comment>
<feature type="compositionally biased region" description="Basic and acidic residues" evidence="6">
    <location>
        <begin position="929"/>
        <end position="939"/>
    </location>
</feature>
<feature type="region of interest" description="Disordered" evidence="6">
    <location>
        <begin position="704"/>
        <end position="731"/>
    </location>
</feature>
<dbReference type="InterPro" id="IPR011333">
    <property type="entry name" value="SKP1/BTB/POZ_sf"/>
</dbReference>
<reference evidence="8" key="1">
    <citation type="journal article" date="2020" name="Fungal Divers.">
        <title>Resolving the Mortierellaceae phylogeny through synthesis of multi-gene phylogenetics and phylogenomics.</title>
        <authorList>
            <person name="Vandepol N."/>
            <person name="Liber J."/>
            <person name="Desiro A."/>
            <person name="Na H."/>
            <person name="Kennedy M."/>
            <person name="Barry K."/>
            <person name="Grigoriev I.V."/>
            <person name="Miller A.N."/>
            <person name="O'Donnell K."/>
            <person name="Stajich J.E."/>
            <person name="Bonito G."/>
        </authorList>
    </citation>
    <scope>NUCLEOTIDE SEQUENCE</scope>
    <source>
        <strain evidence="8">NRRL 2769</strain>
    </source>
</reference>
<keyword evidence="4" id="KW-0238">DNA-binding</keyword>
<dbReference type="PANTHER" id="PTHR12748:SF0">
    <property type="entry name" value="ORIGIN RECOGNITION COMPLEX SUBUNIT 3"/>
    <property type="match status" value="1"/>
</dbReference>
<dbReference type="AlphaFoldDB" id="A0A9P6MQ77"/>
<evidence type="ECO:0000256" key="4">
    <source>
        <dbReference type="ARBA" id="ARBA00023125"/>
    </source>
</evidence>
<dbReference type="GO" id="GO:0005664">
    <property type="term" value="C:nuclear origin of replication recognition complex"/>
    <property type="evidence" value="ECO:0007669"/>
    <property type="project" value="InterPro"/>
</dbReference>
<feature type="compositionally biased region" description="Basic residues" evidence="6">
    <location>
        <begin position="914"/>
        <end position="928"/>
    </location>
</feature>
<keyword evidence="9" id="KW-1185">Reference proteome</keyword>
<dbReference type="GO" id="GO:0006270">
    <property type="term" value="P:DNA replication initiation"/>
    <property type="evidence" value="ECO:0007669"/>
    <property type="project" value="TreeGrafter"/>
</dbReference>
<comment type="subcellular location">
    <subcellularLocation>
        <location evidence="1">Nucleus</location>
    </subcellularLocation>
</comment>
<dbReference type="Pfam" id="PF18137">
    <property type="entry name" value="WHD_ORC"/>
    <property type="match status" value="1"/>
</dbReference>
<dbReference type="InterPro" id="IPR040855">
    <property type="entry name" value="ORC_WH_C"/>
</dbReference>
<dbReference type="InterPro" id="IPR020795">
    <property type="entry name" value="ORC3"/>
</dbReference>
<feature type="region of interest" description="Disordered" evidence="6">
    <location>
        <begin position="442"/>
        <end position="465"/>
    </location>
</feature>
<dbReference type="GO" id="GO:0031261">
    <property type="term" value="C:DNA replication preinitiation complex"/>
    <property type="evidence" value="ECO:0007669"/>
    <property type="project" value="TreeGrafter"/>
</dbReference>
<dbReference type="Proteomes" id="UP000703661">
    <property type="component" value="Unassembled WGS sequence"/>
</dbReference>
<dbReference type="CDD" id="cd18186">
    <property type="entry name" value="BTB_POZ_ZBTB_KLHL-like"/>
    <property type="match status" value="1"/>
</dbReference>
<evidence type="ECO:0000256" key="1">
    <source>
        <dbReference type="ARBA" id="ARBA00004123"/>
    </source>
</evidence>